<sequence length="514" mass="57520">MDESLREAARTGNVSELYTLIQRDGNVLRRFDEVEFIETPLHVAAAEGCIGFAMEIMSLKPSFARKLNQQGMSPIHLAVEKGHKEMVLRFLEIDIDLARVKGKNGETPLHYISKFGNCDGLLDKFLEACPDCIRDVTVQNRTALHIAVENKRFDVLRVLIEVLRKKEYCRETVNRKDEDGNTALHLAARNDQLEMVKLLLNCKADRQAQNLNGSTPLKLAEQHNSSESTTVLRGFSIRLISNFSYRVDKQIVKYVTKASSLIFHDMESISEQDRNALLVILGLLLTATYQTSLTPPGGVWQGPQGNSLPISTVIENRESPGNIGTAVMDKYYFLLFYSLTYVVFIVAYFLTLALLKPFPHGFRTALQVLLAFLAMCFDQSISSIAPTFHIAIILRVFSTITFVFMVFMCISYKVSKLSVSIVGCWIFPSYSFSIAAGGALVGVIQGFLLFLILYDEFWKGTMIVVGYCVFVSGGYSSGYGWTYPTAFVAHCQEEALLELEYIAIESNTGEIPAK</sequence>
<dbReference type="PANTHER" id="PTHR24128">
    <property type="entry name" value="HOMEOBOX PROTEIN WARIAI"/>
    <property type="match status" value="1"/>
</dbReference>
<dbReference type="SMART" id="SM00248">
    <property type="entry name" value="ANK"/>
    <property type="match status" value="5"/>
</dbReference>
<feature type="transmembrane region" description="Helical" evidence="2">
    <location>
        <begin position="390"/>
        <end position="414"/>
    </location>
</feature>
<dbReference type="PROSITE" id="PS50088">
    <property type="entry name" value="ANK_REPEAT"/>
    <property type="match status" value="3"/>
</dbReference>
<name>A0ABR2C6J6_9ROSI</name>
<keyword evidence="5" id="KW-1185">Reference proteome</keyword>
<dbReference type="InterPro" id="IPR026961">
    <property type="entry name" value="PGG_dom"/>
</dbReference>
<gene>
    <name evidence="4" type="ORF">V6N12_001058</name>
</gene>
<feature type="repeat" description="ANK" evidence="1">
    <location>
        <begin position="139"/>
        <end position="161"/>
    </location>
</feature>
<dbReference type="EMBL" id="JBBPBM010000065">
    <property type="protein sequence ID" value="KAK8514891.1"/>
    <property type="molecule type" value="Genomic_DNA"/>
</dbReference>
<feature type="repeat" description="ANK" evidence="1">
    <location>
        <begin position="179"/>
        <end position="211"/>
    </location>
</feature>
<evidence type="ECO:0000313" key="5">
    <source>
        <dbReference type="Proteomes" id="UP001472677"/>
    </source>
</evidence>
<dbReference type="InterPro" id="IPR002110">
    <property type="entry name" value="Ankyrin_rpt"/>
</dbReference>
<dbReference type="Gene3D" id="1.25.40.20">
    <property type="entry name" value="Ankyrin repeat-containing domain"/>
    <property type="match status" value="2"/>
</dbReference>
<keyword evidence="2" id="KW-0812">Transmembrane</keyword>
<evidence type="ECO:0000313" key="4">
    <source>
        <dbReference type="EMBL" id="KAK8514891.1"/>
    </source>
</evidence>
<reference evidence="4 5" key="1">
    <citation type="journal article" date="2024" name="G3 (Bethesda)">
        <title>Genome assembly of Hibiscus sabdariffa L. provides insights into metabolisms of medicinal natural products.</title>
        <authorList>
            <person name="Kim T."/>
        </authorList>
    </citation>
    <scope>NUCLEOTIDE SEQUENCE [LARGE SCALE GENOMIC DNA]</scope>
    <source>
        <strain evidence="4">TK-2024</strain>
        <tissue evidence="4">Old leaves</tissue>
    </source>
</reference>
<feature type="transmembrane region" description="Helical" evidence="2">
    <location>
        <begin position="361"/>
        <end position="378"/>
    </location>
</feature>
<dbReference type="PROSITE" id="PS50297">
    <property type="entry name" value="ANK_REP_REGION"/>
    <property type="match status" value="3"/>
</dbReference>
<dbReference type="Pfam" id="PF13962">
    <property type="entry name" value="PGG"/>
    <property type="match status" value="1"/>
</dbReference>
<dbReference type="Pfam" id="PF12796">
    <property type="entry name" value="Ank_2"/>
    <property type="match status" value="3"/>
</dbReference>
<feature type="transmembrane region" description="Helical" evidence="2">
    <location>
        <begin position="434"/>
        <end position="454"/>
    </location>
</feature>
<accession>A0ABR2C6J6</accession>
<evidence type="ECO:0000256" key="1">
    <source>
        <dbReference type="PROSITE-ProRule" id="PRU00023"/>
    </source>
</evidence>
<feature type="repeat" description="ANK" evidence="1">
    <location>
        <begin position="70"/>
        <end position="91"/>
    </location>
</feature>
<comment type="caution">
    <text evidence="4">The sequence shown here is derived from an EMBL/GenBank/DDBJ whole genome shotgun (WGS) entry which is preliminary data.</text>
</comment>
<dbReference type="InterPro" id="IPR036770">
    <property type="entry name" value="Ankyrin_rpt-contain_sf"/>
</dbReference>
<dbReference type="SUPFAM" id="SSF48403">
    <property type="entry name" value="Ankyrin repeat"/>
    <property type="match status" value="1"/>
</dbReference>
<keyword evidence="2" id="KW-0472">Membrane</keyword>
<proteinExistence type="predicted"/>
<evidence type="ECO:0000259" key="3">
    <source>
        <dbReference type="Pfam" id="PF13962"/>
    </source>
</evidence>
<organism evidence="4 5">
    <name type="scientific">Hibiscus sabdariffa</name>
    <name type="common">roselle</name>
    <dbReference type="NCBI Taxonomy" id="183260"/>
    <lineage>
        <taxon>Eukaryota</taxon>
        <taxon>Viridiplantae</taxon>
        <taxon>Streptophyta</taxon>
        <taxon>Embryophyta</taxon>
        <taxon>Tracheophyta</taxon>
        <taxon>Spermatophyta</taxon>
        <taxon>Magnoliopsida</taxon>
        <taxon>eudicotyledons</taxon>
        <taxon>Gunneridae</taxon>
        <taxon>Pentapetalae</taxon>
        <taxon>rosids</taxon>
        <taxon>malvids</taxon>
        <taxon>Malvales</taxon>
        <taxon>Malvaceae</taxon>
        <taxon>Malvoideae</taxon>
        <taxon>Hibiscus</taxon>
    </lineage>
</organism>
<keyword evidence="2" id="KW-1133">Transmembrane helix</keyword>
<feature type="domain" description="PGG" evidence="3">
    <location>
        <begin position="271"/>
        <end position="393"/>
    </location>
</feature>
<keyword evidence="1" id="KW-0040">ANK repeat</keyword>
<dbReference type="PANTHER" id="PTHR24128:SF46">
    <property type="entry name" value="ALPHA-LATROTOXIN-LHE1A-LIKE ISOFORM X1"/>
    <property type="match status" value="1"/>
</dbReference>
<evidence type="ECO:0000256" key="2">
    <source>
        <dbReference type="SAM" id="Phobius"/>
    </source>
</evidence>
<protein>
    <recommendedName>
        <fullName evidence="3">PGG domain-containing protein</fullName>
    </recommendedName>
</protein>
<dbReference type="Proteomes" id="UP001472677">
    <property type="component" value="Unassembled WGS sequence"/>
</dbReference>
<feature type="transmembrane region" description="Helical" evidence="2">
    <location>
        <begin position="331"/>
        <end position="355"/>
    </location>
</feature>